<dbReference type="AlphaFoldDB" id="A0A4R6V3X5"/>
<evidence type="ECO:0000256" key="3">
    <source>
        <dbReference type="SAM" id="MobiDB-lite"/>
    </source>
</evidence>
<feature type="region of interest" description="Disordered" evidence="3">
    <location>
        <begin position="243"/>
        <end position="505"/>
    </location>
</feature>
<dbReference type="Gene3D" id="2.60.40.10">
    <property type="entry name" value="Immunoglobulins"/>
    <property type="match status" value="1"/>
</dbReference>
<dbReference type="PROSITE" id="PS50853">
    <property type="entry name" value="FN3"/>
    <property type="match status" value="1"/>
</dbReference>
<dbReference type="InterPro" id="IPR036116">
    <property type="entry name" value="FN3_sf"/>
</dbReference>
<reference evidence="7 8" key="1">
    <citation type="submission" date="2019-03" db="EMBL/GenBank/DDBJ databases">
        <title>Genomic Encyclopedia of Type Strains, Phase IV (KMG-IV): sequencing the most valuable type-strain genomes for metagenomic binning, comparative biology and taxonomic classification.</title>
        <authorList>
            <person name="Goeker M."/>
        </authorList>
    </citation>
    <scope>NUCLEOTIDE SEQUENCE [LARGE SCALE GENOMIC DNA]</scope>
    <source>
        <strain evidence="7 8">DSM 46770</strain>
    </source>
</reference>
<dbReference type="InterPro" id="IPR011009">
    <property type="entry name" value="Kinase-like_dom_sf"/>
</dbReference>
<feature type="transmembrane region" description="Helical" evidence="4">
    <location>
        <begin position="574"/>
        <end position="601"/>
    </location>
</feature>
<dbReference type="InterPro" id="IPR003961">
    <property type="entry name" value="FN3_dom"/>
</dbReference>
<feature type="compositionally biased region" description="Pro residues" evidence="3">
    <location>
        <begin position="379"/>
        <end position="388"/>
    </location>
</feature>
<evidence type="ECO:0000256" key="2">
    <source>
        <dbReference type="ARBA" id="ARBA00023326"/>
    </source>
</evidence>
<proteinExistence type="predicted"/>
<protein>
    <submittedName>
        <fullName evidence="7">Serine/threonine protein kinase</fullName>
    </submittedName>
</protein>
<dbReference type="SUPFAM" id="SSF49265">
    <property type="entry name" value="Fibronectin type III"/>
    <property type="match status" value="1"/>
</dbReference>
<dbReference type="RefSeq" id="WP_133739586.1">
    <property type="nucleotide sequence ID" value="NZ_SNYN01000001.1"/>
</dbReference>
<evidence type="ECO:0000256" key="4">
    <source>
        <dbReference type="SAM" id="Phobius"/>
    </source>
</evidence>
<organism evidence="7 8">
    <name type="scientific">Actinorugispora endophytica</name>
    <dbReference type="NCBI Taxonomy" id="1605990"/>
    <lineage>
        <taxon>Bacteria</taxon>
        <taxon>Bacillati</taxon>
        <taxon>Actinomycetota</taxon>
        <taxon>Actinomycetes</taxon>
        <taxon>Streptosporangiales</taxon>
        <taxon>Nocardiopsidaceae</taxon>
        <taxon>Actinorugispora</taxon>
    </lineage>
</organism>
<feature type="compositionally biased region" description="Low complexity" evidence="3">
    <location>
        <begin position="554"/>
        <end position="564"/>
    </location>
</feature>
<dbReference type="GO" id="GO:0000272">
    <property type="term" value="P:polysaccharide catabolic process"/>
    <property type="evidence" value="ECO:0007669"/>
    <property type="project" value="UniProtKB-KW"/>
</dbReference>
<dbReference type="Gene3D" id="1.10.510.10">
    <property type="entry name" value="Transferase(Phosphotransferase) domain 1"/>
    <property type="match status" value="1"/>
</dbReference>
<gene>
    <name evidence="7" type="ORF">EV190_101312</name>
</gene>
<sequence length="724" mass="74242">MTAGEHTPDVPGHRITGAVTTGRPGLFHARAERTGAAVLVRVPRGAQDPDAPYSVVGEEPPDSYAVLLGREGALAADHVVEVGLEVAAELEPLHEAGMAHDLISPRTLLMRGPGAELAATRGPALSAGDAFSPLVLGRESVEHLPPEAFDGGRATPRSDVYRLASTLWTLLAGRAPYSRAPGEYVSFEAYRERVAGSEGPGAPRTGLPRGLDRVLRVAMARVPADRYPDARAFASALAAVRDGMSEDDAPDRPGPVASTGLPAAPEPPDPVRDDVVEEEAWTGAGSGFPGDTVVPEPEPEPVVVEPDVPEPLDAPGPVRDDVVEEAWTGARSGLPGDTVVPEPEPVVVEPDVPEPLDAPEPEPEPEPEPVGLESTEPEPVAPEPAAPEPEPEPEPEPGPVEPPEQRPEEQPVAPAPEPAASPTSPVPAGTRTAEPEEEAASEAADGSQAAPDGPSEAERDHVEAAETSAAVEPERETGAASEGADSGAPVSVREPDGVARPLTAPFGTAARTRAAAPDPVGEALFAAVPDAGRTGRGKPHAAPAVERVAKDPDAGAGAPRAAADTGERSGFGRMVVAATLAASIVIAVVGTVALVTAWLVLPGGGSGPAAPTAPTAPPSLATLPSEASQNPRWTPTEVRIVADDQETLTLAWTDNSQGRASYHVVGGPVGTAPGTLAQGEPMTTRMEISGLNPAFDYCFTVVAVVSVDEVAPSENVCTDRFRGV</sequence>
<feature type="compositionally biased region" description="Low complexity" evidence="3">
    <location>
        <begin position="441"/>
        <end position="450"/>
    </location>
</feature>
<evidence type="ECO:0000313" key="7">
    <source>
        <dbReference type="EMBL" id="TDQ54991.1"/>
    </source>
</evidence>
<keyword evidence="2" id="KW-0624">Polysaccharide degradation</keyword>
<dbReference type="GO" id="GO:0004674">
    <property type="term" value="F:protein serine/threonine kinase activity"/>
    <property type="evidence" value="ECO:0007669"/>
    <property type="project" value="UniProtKB-KW"/>
</dbReference>
<dbReference type="Proteomes" id="UP000295281">
    <property type="component" value="Unassembled WGS sequence"/>
</dbReference>
<feature type="compositionally biased region" description="Low complexity" evidence="3">
    <location>
        <begin position="420"/>
        <end position="432"/>
    </location>
</feature>
<evidence type="ECO:0000259" key="6">
    <source>
        <dbReference type="PROSITE" id="PS50853"/>
    </source>
</evidence>
<keyword evidence="7" id="KW-0723">Serine/threonine-protein kinase</keyword>
<keyword evidence="4" id="KW-0812">Transmembrane</keyword>
<dbReference type="SUPFAM" id="SSF56112">
    <property type="entry name" value="Protein kinase-like (PK-like)"/>
    <property type="match status" value="1"/>
</dbReference>
<feature type="region of interest" description="Disordered" evidence="3">
    <location>
        <begin position="1"/>
        <end position="21"/>
    </location>
</feature>
<dbReference type="PROSITE" id="PS50011">
    <property type="entry name" value="PROTEIN_KINASE_DOM"/>
    <property type="match status" value="1"/>
</dbReference>
<dbReference type="GO" id="GO:0005524">
    <property type="term" value="F:ATP binding"/>
    <property type="evidence" value="ECO:0007669"/>
    <property type="project" value="InterPro"/>
</dbReference>
<feature type="compositionally biased region" description="Low complexity" evidence="3">
    <location>
        <begin position="369"/>
        <end position="378"/>
    </location>
</feature>
<comment type="caution">
    <text evidence="7">The sequence shown here is derived from an EMBL/GenBank/DDBJ whole genome shotgun (WGS) entry which is preliminary data.</text>
</comment>
<dbReference type="GO" id="GO:0016798">
    <property type="term" value="F:hydrolase activity, acting on glycosyl bonds"/>
    <property type="evidence" value="ECO:0007669"/>
    <property type="project" value="UniProtKB-KW"/>
</dbReference>
<keyword evidence="1" id="KW-0326">Glycosidase</keyword>
<keyword evidence="8" id="KW-1185">Reference proteome</keyword>
<dbReference type="OrthoDB" id="9762169at2"/>
<feature type="domain" description="Fibronectin type-III" evidence="6">
    <location>
        <begin position="634"/>
        <end position="724"/>
    </location>
</feature>
<feature type="compositionally biased region" description="Acidic residues" evidence="3">
    <location>
        <begin position="351"/>
        <end position="367"/>
    </location>
</feature>
<feature type="region of interest" description="Disordered" evidence="3">
    <location>
        <begin position="606"/>
        <end position="633"/>
    </location>
</feature>
<keyword evidence="7" id="KW-0808">Transferase</keyword>
<dbReference type="EMBL" id="SNYN01000001">
    <property type="protein sequence ID" value="TDQ54991.1"/>
    <property type="molecule type" value="Genomic_DNA"/>
</dbReference>
<evidence type="ECO:0000313" key="8">
    <source>
        <dbReference type="Proteomes" id="UP000295281"/>
    </source>
</evidence>
<feature type="compositionally biased region" description="Low complexity" evidence="3">
    <location>
        <begin position="339"/>
        <end position="350"/>
    </location>
</feature>
<feature type="compositionally biased region" description="Low complexity" evidence="3">
    <location>
        <begin position="608"/>
        <end position="625"/>
    </location>
</feature>
<dbReference type="InterPro" id="IPR013783">
    <property type="entry name" value="Ig-like_fold"/>
</dbReference>
<feature type="region of interest" description="Disordered" evidence="3">
    <location>
        <begin position="530"/>
        <end position="566"/>
    </location>
</feature>
<evidence type="ECO:0000256" key="1">
    <source>
        <dbReference type="ARBA" id="ARBA00023295"/>
    </source>
</evidence>
<feature type="compositionally biased region" description="Basic and acidic residues" evidence="3">
    <location>
        <begin position="1"/>
        <end position="12"/>
    </location>
</feature>
<name>A0A4R6V3X5_9ACTN</name>
<feature type="domain" description="Protein kinase" evidence="5">
    <location>
        <begin position="1"/>
        <end position="238"/>
    </location>
</feature>
<dbReference type="InterPro" id="IPR000719">
    <property type="entry name" value="Prot_kinase_dom"/>
</dbReference>
<keyword evidence="4" id="KW-1133">Transmembrane helix</keyword>
<evidence type="ECO:0000259" key="5">
    <source>
        <dbReference type="PROSITE" id="PS50011"/>
    </source>
</evidence>
<accession>A0A4R6V3X5</accession>
<keyword evidence="2" id="KW-0119">Carbohydrate metabolism</keyword>
<keyword evidence="1" id="KW-0378">Hydrolase</keyword>
<keyword evidence="7" id="KW-0418">Kinase</keyword>
<keyword evidence="4" id="KW-0472">Membrane</keyword>